<dbReference type="SUPFAM" id="SSF54236">
    <property type="entry name" value="Ubiquitin-like"/>
    <property type="match status" value="1"/>
</dbReference>
<keyword evidence="3" id="KW-0472">Membrane</keyword>
<dbReference type="InterPro" id="IPR006629">
    <property type="entry name" value="LITAF"/>
</dbReference>
<feature type="compositionally biased region" description="Basic and acidic residues" evidence="2">
    <location>
        <begin position="7"/>
        <end position="32"/>
    </location>
</feature>
<evidence type="ECO:0000256" key="1">
    <source>
        <dbReference type="SAM" id="Coils"/>
    </source>
</evidence>
<dbReference type="InterPro" id="IPR029071">
    <property type="entry name" value="Ubiquitin-like_domsf"/>
</dbReference>
<gene>
    <name evidence="5" type="ORF">P4O66_019592</name>
</gene>
<feature type="coiled-coil region" evidence="1">
    <location>
        <begin position="207"/>
        <end position="241"/>
    </location>
</feature>
<keyword evidence="1" id="KW-0175">Coiled coil</keyword>
<dbReference type="EMBL" id="JAROKS010000003">
    <property type="protein sequence ID" value="KAK1805258.1"/>
    <property type="molecule type" value="Genomic_DNA"/>
</dbReference>
<sequence>MDDELKVDETRTKNVDETKMEDENTEEKVKQETEEEEDEEALPHSEFLDIFEEGLALIVQDPLLCDLPIQVTLEEVNSQVALEYGQAMTVRVCKADGEIMPIVVVQSATVLDLKKALRRYMELKQQREGGIKHISWKYVWRTYHLVFNGERLEDDKRKLKDMPEKSKEFQLEMVFAELQELAFRREHLTNRLNLLIMLTEFRQNAGLHEEVDEKEGIEEELKKLSERKRQLQQLQERLEFKHFTGGTFTTVPIDEPATPSSMGTEIFFVEPPPYPAPQVIMDVSKLPPCSSPTRCPHCEQFVTTEVITMTGSTAWLVCLVCAFLGCIAGCCLIPFCMSNYKDIVHKCPKCRSQIHKCTKL</sequence>
<protein>
    <recommendedName>
        <fullName evidence="4">LITAF domain-containing protein</fullName>
    </recommendedName>
</protein>
<dbReference type="GO" id="GO:0000398">
    <property type="term" value="P:mRNA splicing, via spliceosome"/>
    <property type="evidence" value="ECO:0007669"/>
    <property type="project" value="InterPro"/>
</dbReference>
<dbReference type="PANTHER" id="PTHR14942:SF0">
    <property type="entry name" value="U11_U12 SMALL NUCLEAR RIBONUCLEOPROTEIN 25 KDA PROTEIN"/>
    <property type="match status" value="1"/>
</dbReference>
<dbReference type="Proteomes" id="UP001239994">
    <property type="component" value="Unassembled WGS sequence"/>
</dbReference>
<feature type="region of interest" description="Disordered" evidence="2">
    <location>
        <begin position="1"/>
        <end position="43"/>
    </location>
</feature>
<dbReference type="InterPro" id="IPR039690">
    <property type="entry name" value="SNRNP25"/>
</dbReference>
<dbReference type="Gene3D" id="3.10.20.90">
    <property type="entry name" value="Phosphatidylinositol 3-kinase Catalytic Subunit, Chain A, domain 1"/>
    <property type="match status" value="1"/>
</dbReference>
<keyword evidence="3" id="KW-1133">Transmembrane helix</keyword>
<accession>A0AAD8ZTV4</accession>
<keyword evidence="6" id="KW-1185">Reference proteome</keyword>
<dbReference type="InterPro" id="IPR040610">
    <property type="entry name" value="SNRNP25_ubiquitin"/>
</dbReference>
<dbReference type="Pfam" id="PF18036">
    <property type="entry name" value="Ubiquitin_4"/>
    <property type="match status" value="1"/>
</dbReference>
<dbReference type="Pfam" id="PF10601">
    <property type="entry name" value="zf-LITAF-like"/>
    <property type="match status" value="1"/>
</dbReference>
<comment type="caution">
    <text evidence="5">The sequence shown here is derived from an EMBL/GenBank/DDBJ whole genome shotgun (WGS) entry which is preliminary data.</text>
</comment>
<organism evidence="5 6">
    <name type="scientific">Electrophorus voltai</name>
    <dbReference type="NCBI Taxonomy" id="2609070"/>
    <lineage>
        <taxon>Eukaryota</taxon>
        <taxon>Metazoa</taxon>
        <taxon>Chordata</taxon>
        <taxon>Craniata</taxon>
        <taxon>Vertebrata</taxon>
        <taxon>Euteleostomi</taxon>
        <taxon>Actinopterygii</taxon>
        <taxon>Neopterygii</taxon>
        <taxon>Teleostei</taxon>
        <taxon>Ostariophysi</taxon>
        <taxon>Gymnotiformes</taxon>
        <taxon>Gymnotoidei</taxon>
        <taxon>Gymnotidae</taxon>
        <taxon>Electrophorus</taxon>
    </lineage>
</organism>
<dbReference type="GO" id="GO:0005689">
    <property type="term" value="C:U12-type spliceosomal complex"/>
    <property type="evidence" value="ECO:0007669"/>
    <property type="project" value="TreeGrafter"/>
</dbReference>
<evidence type="ECO:0000259" key="4">
    <source>
        <dbReference type="PROSITE" id="PS51837"/>
    </source>
</evidence>
<keyword evidence="3" id="KW-0812">Transmembrane</keyword>
<reference evidence="5" key="1">
    <citation type="submission" date="2023-03" db="EMBL/GenBank/DDBJ databases">
        <title>Electrophorus voltai genome.</title>
        <authorList>
            <person name="Bian C."/>
        </authorList>
    </citation>
    <scope>NUCLEOTIDE SEQUENCE</scope>
    <source>
        <strain evidence="5">CB-2022</strain>
        <tissue evidence="5">Muscle</tissue>
    </source>
</reference>
<evidence type="ECO:0000256" key="2">
    <source>
        <dbReference type="SAM" id="MobiDB-lite"/>
    </source>
</evidence>
<dbReference type="CDD" id="cd17058">
    <property type="entry name" value="Ubl_SNRNP25"/>
    <property type="match status" value="1"/>
</dbReference>
<evidence type="ECO:0000256" key="3">
    <source>
        <dbReference type="SAM" id="Phobius"/>
    </source>
</evidence>
<name>A0AAD8ZTV4_9TELE</name>
<evidence type="ECO:0000313" key="6">
    <source>
        <dbReference type="Proteomes" id="UP001239994"/>
    </source>
</evidence>
<dbReference type="AlphaFoldDB" id="A0AAD8ZTV4"/>
<evidence type="ECO:0000313" key="5">
    <source>
        <dbReference type="EMBL" id="KAK1805258.1"/>
    </source>
</evidence>
<dbReference type="PROSITE" id="PS51837">
    <property type="entry name" value="LITAF"/>
    <property type="match status" value="1"/>
</dbReference>
<dbReference type="SMART" id="SM00714">
    <property type="entry name" value="LITAF"/>
    <property type="match status" value="1"/>
</dbReference>
<proteinExistence type="predicted"/>
<dbReference type="PANTHER" id="PTHR14942">
    <property type="entry name" value="U11/U12 SMALL NUCLEAR RIBONUCLEOPROTEIN 25 KDA PROTEIN"/>
    <property type="match status" value="1"/>
</dbReference>
<feature type="domain" description="LITAF" evidence="4">
    <location>
        <begin position="275"/>
        <end position="359"/>
    </location>
</feature>
<feature type="transmembrane region" description="Helical" evidence="3">
    <location>
        <begin position="314"/>
        <end position="336"/>
    </location>
</feature>